<keyword evidence="3" id="KW-1185">Reference proteome</keyword>
<evidence type="ECO:0000313" key="3">
    <source>
        <dbReference type="Proteomes" id="UP000319700"/>
    </source>
</evidence>
<dbReference type="EMBL" id="RCZH01000015">
    <property type="protein sequence ID" value="TPG36216.1"/>
    <property type="molecule type" value="Genomic_DNA"/>
</dbReference>
<feature type="coiled-coil region" evidence="1">
    <location>
        <begin position="122"/>
        <end position="215"/>
    </location>
</feature>
<dbReference type="Gene3D" id="2.40.50.100">
    <property type="match status" value="1"/>
</dbReference>
<dbReference type="PANTHER" id="PTHR30469:SF15">
    <property type="entry name" value="HLYD FAMILY OF SECRETION PROTEINS"/>
    <property type="match status" value="1"/>
</dbReference>
<dbReference type="SUPFAM" id="SSF111369">
    <property type="entry name" value="HlyD-like secretion proteins"/>
    <property type="match status" value="1"/>
</dbReference>
<evidence type="ECO:0000313" key="2">
    <source>
        <dbReference type="EMBL" id="TPG36216.1"/>
    </source>
</evidence>
<evidence type="ECO:0000256" key="1">
    <source>
        <dbReference type="SAM" id="Coils"/>
    </source>
</evidence>
<dbReference type="AlphaFoldDB" id="A0A502EI84"/>
<protein>
    <submittedName>
        <fullName evidence="2">HlyD family efflux transporter periplasmic adaptor subunit</fullName>
    </submittedName>
</protein>
<accession>A0A502EI84</accession>
<dbReference type="GO" id="GO:1990281">
    <property type="term" value="C:efflux pump complex"/>
    <property type="evidence" value="ECO:0007669"/>
    <property type="project" value="TreeGrafter"/>
</dbReference>
<reference evidence="2 3" key="1">
    <citation type="journal article" date="2019" name="Environ. Microbiol.">
        <title>Species interactions and distinct microbial communities in high Arctic permafrost affected cryosols are associated with the CH4 and CO2 gas fluxes.</title>
        <authorList>
            <person name="Altshuler I."/>
            <person name="Hamel J."/>
            <person name="Turney S."/>
            <person name="Magnuson E."/>
            <person name="Levesque R."/>
            <person name="Greer C."/>
            <person name="Whyte L.G."/>
        </authorList>
    </citation>
    <scope>NUCLEOTIDE SEQUENCE [LARGE SCALE GENOMIC DNA]</scope>
    <source>
        <strain evidence="2 3">42</strain>
    </source>
</reference>
<comment type="caution">
    <text evidence="2">The sequence shown here is derived from an EMBL/GenBank/DDBJ whole genome shotgun (WGS) entry which is preliminary data.</text>
</comment>
<gene>
    <name evidence="2" type="ORF">EAH81_20600</name>
</gene>
<sequence length="336" mass="37773">MTAFVVNTYEDLAIPSSNKNKYYLHMKYILFYLIALFLSSCSKKEEIKSDQEPVHKEVTSSEIVGLGRIEPSEKLSALATETGGIVVDIHKKENDIITKGDLIIELDHTVQDAKKAQIESRIETQKIEIKVTQLNLKEQEINLANKEIELQRLKNLHKNGAETRQNVDNIETETKISRANVAQLQSRVMMANSRLQEIKEELKVSNKELQHYLVKALSDGQIMTMNATKGAALSPNKAFADFIPKSKLVATCEIDELFADKIKEGQKAIIRQIGSNKTIGSGVVIFASSALKRKSLFSEKAGDQEDRRVREIKILLANQTDYLINSRIECVVQTSI</sequence>
<proteinExistence type="predicted"/>
<dbReference type="GO" id="GO:0015562">
    <property type="term" value="F:efflux transmembrane transporter activity"/>
    <property type="evidence" value="ECO:0007669"/>
    <property type="project" value="TreeGrafter"/>
</dbReference>
<dbReference type="PANTHER" id="PTHR30469">
    <property type="entry name" value="MULTIDRUG RESISTANCE PROTEIN MDTA"/>
    <property type="match status" value="1"/>
</dbReference>
<name>A0A502EI84_9FLAO</name>
<organism evidence="2 3">
    <name type="scientific">Flavobacterium pectinovorum</name>
    <dbReference type="NCBI Taxonomy" id="29533"/>
    <lineage>
        <taxon>Bacteria</taxon>
        <taxon>Pseudomonadati</taxon>
        <taxon>Bacteroidota</taxon>
        <taxon>Flavobacteriia</taxon>
        <taxon>Flavobacteriales</taxon>
        <taxon>Flavobacteriaceae</taxon>
        <taxon>Flavobacterium</taxon>
    </lineage>
</organism>
<keyword evidence="1" id="KW-0175">Coiled coil</keyword>
<dbReference type="Proteomes" id="UP000319700">
    <property type="component" value="Unassembled WGS sequence"/>
</dbReference>
<dbReference type="Gene3D" id="1.10.287.470">
    <property type="entry name" value="Helix hairpin bin"/>
    <property type="match status" value="1"/>
</dbReference>